<dbReference type="InterPro" id="IPR004840">
    <property type="entry name" value="Amino_acid_permease_CS"/>
</dbReference>
<dbReference type="GO" id="GO:0015171">
    <property type="term" value="F:amino acid transmembrane transporter activity"/>
    <property type="evidence" value="ECO:0007669"/>
    <property type="project" value="TreeGrafter"/>
</dbReference>
<keyword evidence="6 7" id="KW-0472">Membrane</keyword>
<keyword evidence="3 7" id="KW-0812">Transmembrane</keyword>
<dbReference type="PANTHER" id="PTHR43341:SF1">
    <property type="entry name" value="GENERAL AMINO-ACID PERMEASE GAP1"/>
    <property type="match status" value="1"/>
</dbReference>
<name>A0A816YZ55_9BILA</name>
<evidence type="ECO:0000256" key="7">
    <source>
        <dbReference type="SAM" id="Phobius"/>
    </source>
</evidence>
<feature type="transmembrane region" description="Helical" evidence="7">
    <location>
        <begin position="273"/>
        <end position="292"/>
    </location>
</feature>
<evidence type="ECO:0000256" key="1">
    <source>
        <dbReference type="ARBA" id="ARBA00004141"/>
    </source>
</evidence>
<evidence type="ECO:0000256" key="2">
    <source>
        <dbReference type="ARBA" id="ARBA00022448"/>
    </source>
</evidence>
<feature type="transmembrane region" description="Helical" evidence="7">
    <location>
        <begin position="478"/>
        <end position="499"/>
    </location>
</feature>
<feature type="transmembrane region" description="Helical" evidence="7">
    <location>
        <begin position="160"/>
        <end position="181"/>
    </location>
</feature>
<feature type="transmembrane region" description="Helical" evidence="7">
    <location>
        <begin position="328"/>
        <end position="353"/>
    </location>
</feature>
<feature type="transmembrane region" description="Helical" evidence="7">
    <location>
        <begin position="304"/>
        <end position="322"/>
    </location>
</feature>
<feature type="transmembrane region" description="Helical" evidence="7">
    <location>
        <begin position="400"/>
        <end position="423"/>
    </location>
</feature>
<dbReference type="InterPro" id="IPR004841">
    <property type="entry name" value="AA-permease/SLC12A_dom"/>
</dbReference>
<feature type="non-terminal residue" evidence="9">
    <location>
        <position position="1"/>
    </location>
</feature>
<feature type="domain" description="Amino acid permease/ SLC12A" evidence="8">
    <location>
        <begin position="50"/>
        <end position="504"/>
    </location>
</feature>
<organism evidence="9 10">
    <name type="scientific">Rotaria magnacalcarata</name>
    <dbReference type="NCBI Taxonomy" id="392030"/>
    <lineage>
        <taxon>Eukaryota</taxon>
        <taxon>Metazoa</taxon>
        <taxon>Spiralia</taxon>
        <taxon>Gnathifera</taxon>
        <taxon>Rotifera</taxon>
        <taxon>Eurotatoria</taxon>
        <taxon>Bdelloidea</taxon>
        <taxon>Philodinida</taxon>
        <taxon>Philodinidae</taxon>
        <taxon>Rotaria</taxon>
    </lineage>
</organism>
<evidence type="ECO:0000256" key="5">
    <source>
        <dbReference type="ARBA" id="ARBA00022989"/>
    </source>
</evidence>
<evidence type="ECO:0000256" key="4">
    <source>
        <dbReference type="ARBA" id="ARBA00022970"/>
    </source>
</evidence>
<proteinExistence type="predicted"/>
<keyword evidence="2" id="KW-0813">Transport</keyword>
<dbReference type="Gene3D" id="1.20.1740.10">
    <property type="entry name" value="Amino acid/polyamine transporter I"/>
    <property type="match status" value="1"/>
</dbReference>
<sequence>KAAYFYITKIHTMKINSLWQRIRNSREDENDILPAPHVEGQLHRNLKERHMTMIALGGTIGTGLFLASGQALASSGPAGVLVSYVIVSIMVYFVMTSLGELATHLPISGSFNTYGSRFVDEAFGFALSYNYYFSWVVTIAGELVAAGILVQFWLPHVPSVLWSFAGMAIMVALNAFSVKGYGEAEYWFALTKVLAVVVFIVIGIVVACGGMGHHTYGFENWKIPGAPFFNGAAGVVTTFIISGFSFQGTEAVGIAAGESANPRRDVPRAMNQVIWRIILFFIGTIIVMGLIIRYDDPRLSNIHGVQSVAVSPFTLVFLSAGWTPAVHIMNAVILTTVLSAGNSGLYLCTRILWTLAMEGKAPQIFCRLTKGGIPIWCLALTTVLATIFFGLSFIGNQIVYQWLVNLSGVMGFIAWFGIALSHWRFRRAYIAQGYALEDLPYKALFYPFGPIFASILIFVAVFGQGYTAFTTHPFNFNSFLSAYISIPVFLILFGIYKFVKKTRFVPLREIDLMTGSLREREEQQKVHPYIVVAADRAPTDIDL</sequence>
<dbReference type="InterPro" id="IPR050524">
    <property type="entry name" value="APC_YAT"/>
</dbReference>
<dbReference type="Proteomes" id="UP000663887">
    <property type="component" value="Unassembled WGS sequence"/>
</dbReference>
<evidence type="ECO:0000313" key="10">
    <source>
        <dbReference type="Proteomes" id="UP000663887"/>
    </source>
</evidence>
<dbReference type="GO" id="GO:0016020">
    <property type="term" value="C:membrane"/>
    <property type="evidence" value="ECO:0007669"/>
    <property type="project" value="UniProtKB-SubCell"/>
</dbReference>
<reference evidence="9" key="1">
    <citation type="submission" date="2021-02" db="EMBL/GenBank/DDBJ databases">
        <authorList>
            <person name="Nowell W R."/>
        </authorList>
    </citation>
    <scope>NUCLEOTIDE SEQUENCE</scope>
</reference>
<comment type="subcellular location">
    <subcellularLocation>
        <location evidence="1">Membrane</location>
        <topology evidence="1">Multi-pass membrane protein</topology>
    </subcellularLocation>
</comment>
<dbReference type="PROSITE" id="PS00218">
    <property type="entry name" value="AMINO_ACID_PERMEASE_1"/>
    <property type="match status" value="1"/>
</dbReference>
<accession>A0A816YZ55</accession>
<gene>
    <name evidence="9" type="ORF">XDN619_LOCUS31499</name>
</gene>
<feature type="transmembrane region" description="Helical" evidence="7">
    <location>
        <begin position="132"/>
        <end position="154"/>
    </location>
</feature>
<evidence type="ECO:0000259" key="8">
    <source>
        <dbReference type="Pfam" id="PF00324"/>
    </source>
</evidence>
<dbReference type="EMBL" id="CAJNRG010015634">
    <property type="protein sequence ID" value="CAF2176498.1"/>
    <property type="molecule type" value="Genomic_DNA"/>
</dbReference>
<keyword evidence="4" id="KW-0029">Amino-acid transport</keyword>
<dbReference type="Pfam" id="PF00324">
    <property type="entry name" value="AA_permease"/>
    <property type="match status" value="1"/>
</dbReference>
<feature type="transmembrane region" description="Helical" evidence="7">
    <location>
        <begin position="444"/>
        <end position="466"/>
    </location>
</feature>
<feature type="transmembrane region" description="Helical" evidence="7">
    <location>
        <begin position="193"/>
        <end position="212"/>
    </location>
</feature>
<evidence type="ECO:0000256" key="6">
    <source>
        <dbReference type="ARBA" id="ARBA00023136"/>
    </source>
</evidence>
<comment type="caution">
    <text evidence="9">The sequence shown here is derived from an EMBL/GenBank/DDBJ whole genome shotgun (WGS) entry which is preliminary data.</text>
</comment>
<protein>
    <recommendedName>
        <fullName evidence="8">Amino acid permease/ SLC12A domain-containing protein</fullName>
    </recommendedName>
</protein>
<dbReference type="PIRSF" id="PIRSF006060">
    <property type="entry name" value="AA_transporter"/>
    <property type="match status" value="1"/>
</dbReference>
<evidence type="ECO:0000313" key="9">
    <source>
        <dbReference type="EMBL" id="CAF2176498.1"/>
    </source>
</evidence>
<dbReference type="PANTHER" id="PTHR43341">
    <property type="entry name" value="AMINO ACID PERMEASE"/>
    <property type="match status" value="1"/>
</dbReference>
<feature type="transmembrane region" description="Helical" evidence="7">
    <location>
        <begin position="53"/>
        <end position="72"/>
    </location>
</feature>
<keyword evidence="5 7" id="KW-1133">Transmembrane helix</keyword>
<dbReference type="FunFam" id="1.20.1740.10:FF:000001">
    <property type="entry name" value="Amino acid permease"/>
    <property type="match status" value="1"/>
</dbReference>
<dbReference type="AlphaFoldDB" id="A0A816YZ55"/>
<evidence type="ECO:0000256" key="3">
    <source>
        <dbReference type="ARBA" id="ARBA00022692"/>
    </source>
</evidence>
<feature type="transmembrane region" description="Helical" evidence="7">
    <location>
        <begin position="373"/>
        <end position="394"/>
    </location>
</feature>